<dbReference type="AlphaFoldDB" id="A0AAW1H550"/>
<sequence length="222" mass="25160">MDESCMKCELRVIAAKNIKTNLKCSFFIRCYISGANNRRIQLNTKEIMSTKIVDDDNNDDDDYLFWNEIFSLECNGAQNSINNLKEENIVFELRQRNTNPNFLTKLGGSSSSVLLARAEIPWKGVFDAPGMETLRWVSMTSAEKVKCEECCMTPLLPPALQVGVKVETLDLSRKMSSEETKRRRRLERLKNWDGCGCSLGDGGCCSCVDNELLFVGECLEHF</sequence>
<dbReference type="PANTHER" id="PTHR35503">
    <property type="entry name" value="OSJNBA0006M15.15 PROTEIN"/>
    <property type="match status" value="1"/>
</dbReference>
<proteinExistence type="predicted"/>
<organism evidence="1 2">
    <name type="scientific">Saponaria officinalis</name>
    <name type="common">Common soapwort</name>
    <name type="synonym">Lychnis saponaria</name>
    <dbReference type="NCBI Taxonomy" id="3572"/>
    <lineage>
        <taxon>Eukaryota</taxon>
        <taxon>Viridiplantae</taxon>
        <taxon>Streptophyta</taxon>
        <taxon>Embryophyta</taxon>
        <taxon>Tracheophyta</taxon>
        <taxon>Spermatophyta</taxon>
        <taxon>Magnoliopsida</taxon>
        <taxon>eudicotyledons</taxon>
        <taxon>Gunneridae</taxon>
        <taxon>Pentapetalae</taxon>
        <taxon>Caryophyllales</taxon>
        <taxon>Caryophyllaceae</taxon>
        <taxon>Caryophylleae</taxon>
        <taxon>Saponaria</taxon>
    </lineage>
</organism>
<dbReference type="PANTHER" id="PTHR35503:SF2">
    <property type="entry name" value="OS04G0455700 PROTEIN"/>
    <property type="match status" value="1"/>
</dbReference>
<protein>
    <submittedName>
        <fullName evidence="1">Uncharacterized protein</fullName>
    </submittedName>
</protein>
<keyword evidence="2" id="KW-1185">Reference proteome</keyword>
<accession>A0AAW1H550</accession>
<gene>
    <name evidence="1" type="ORF">RND81_13G202900</name>
</gene>
<reference evidence="1" key="1">
    <citation type="submission" date="2024-03" db="EMBL/GenBank/DDBJ databases">
        <title>WGS assembly of Saponaria officinalis var. Norfolk2.</title>
        <authorList>
            <person name="Jenkins J."/>
            <person name="Shu S."/>
            <person name="Grimwood J."/>
            <person name="Barry K."/>
            <person name="Goodstein D."/>
            <person name="Schmutz J."/>
            <person name="Leebens-Mack J."/>
            <person name="Osbourn A."/>
        </authorList>
    </citation>
    <scope>NUCLEOTIDE SEQUENCE [LARGE SCALE GENOMIC DNA]</scope>
    <source>
        <strain evidence="1">JIC</strain>
    </source>
</reference>
<evidence type="ECO:0000313" key="2">
    <source>
        <dbReference type="Proteomes" id="UP001443914"/>
    </source>
</evidence>
<dbReference type="EMBL" id="JBDFQZ010000013">
    <property type="protein sequence ID" value="KAK9670449.1"/>
    <property type="molecule type" value="Genomic_DNA"/>
</dbReference>
<evidence type="ECO:0000313" key="1">
    <source>
        <dbReference type="EMBL" id="KAK9670449.1"/>
    </source>
</evidence>
<dbReference type="Proteomes" id="UP001443914">
    <property type="component" value="Unassembled WGS sequence"/>
</dbReference>
<name>A0AAW1H550_SAPOF</name>
<comment type="caution">
    <text evidence="1">The sequence shown here is derived from an EMBL/GenBank/DDBJ whole genome shotgun (WGS) entry which is preliminary data.</text>
</comment>